<feature type="region of interest" description="Disordered" evidence="1">
    <location>
        <begin position="13"/>
        <end position="42"/>
    </location>
</feature>
<gene>
    <name evidence="2" type="ORF">B0I36DRAFT_368798</name>
</gene>
<dbReference type="EMBL" id="JAGTJQ010000012">
    <property type="protein sequence ID" value="KAH7016210.1"/>
    <property type="molecule type" value="Genomic_DNA"/>
</dbReference>
<sequence>MASLQRSTVITEFVPDAAASSAPGGDDGDDSDDLAQRPSPRKLKRANLSAAHCLGDVQRMRVEAQLRGTTATSHNQLALHDSVATPGRGLSAGNATLVAALRNTVQGAVNDAARAVNERVGRFEHRQRQHHGSLKGLFSMMNNATTAQLRLFGRLDNVEQLALPSVRCWPPTHTTPLRTVTAFPVALRRAGPRVEAEPYDFWRDFGSLR</sequence>
<evidence type="ECO:0008006" key="4">
    <source>
        <dbReference type="Google" id="ProtNLM"/>
    </source>
</evidence>
<dbReference type="GeneID" id="70189219"/>
<evidence type="ECO:0000256" key="1">
    <source>
        <dbReference type="SAM" id="MobiDB-lite"/>
    </source>
</evidence>
<reference evidence="2" key="1">
    <citation type="journal article" date="2021" name="Nat. Commun.">
        <title>Genetic determinants of endophytism in the Arabidopsis root mycobiome.</title>
        <authorList>
            <person name="Mesny F."/>
            <person name="Miyauchi S."/>
            <person name="Thiergart T."/>
            <person name="Pickel B."/>
            <person name="Atanasova L."/>
            <person name="Karlsson M."/>
            <person name="Huettel B."/>
            <person name="Barry K.W."/>
            <person name="Haridas S."/>
            <person name="Chen C."/>
            <person name="Bauer D."/>
            <person name="Andreopoulos W."/>
            <person name="Pangilinan J."/>
            <person name="LaButti K."/>
            <person name="Riley R."/>
            <person name="Lipzen A."/>
            <person name="Clum A."/>
            <person name="Drula E."/>
            <person name="Henrissat B."/>
            <person name="Kohler A."/>
            <person name="Grigoriev I.V."/>
            <person name="Martin F.M."/>
            <person name="Hacquard S."/>
        </authorList>
    </citation>
    <scope>NUCLEOTIDE SEQUENCE</scope>
    <source>
        <strain evidence="2">MPI-CAGE-CH-0230</strain>
    </source>
</reference>
<evidence type="ECO:0000313" key="2">
    <source>
        <dbReference type="EMBL" id="KAH7016210.1"/>
    </source>
</evidence>
<dbReference type="AlphaFoldDB" id="A0A9P9BM95"/>
<proteinExistence type="predicted"/>
<dbReference type="RefSeq" id="XP_046005834.1">
    <property type="nucleotide sequence ID" value="XM_046159673.1"/>
</dbReference>
<keyword evidence="3" id="KW-1185">Reference proteome</keyword>
<feature type="compositionally biased region" description="Low complexity" evidence="1">
    <location>
        <begin position="15"/>
        <end position="24"/>
    </location>
</feature>
<organism evidence="2 3">
    <name type="scientific">Microdochium trichocladiopsis</name>
    <dbReference type="NCBI Taxonomy" id="1682393"/>
    <lineage>
        <taxon>Eukaryota</taxon>
        <taxon>Fungi</taxon>
        <taxon>Dikarya</taxon>
        <taxon>Ascomycota</taxon>
        <taxon>Pezizomycotina</taxon>
        <taxon>Sordariomycetes</taxon>
        <taxon>Xylariomycetidae</taxon>
        <taxon>Xylariales</taxon>
        <taxon>Microdochiaceae</taxon>
        <taxon>Microdochium</taxon>
    </lineage>
</organism>
<dbReference type="Proteomes" id="UP000756346">
    <property type="component" value="Unassembled WGS sequence"/>
</dbReference>
<protein>
    <recommendedName>
        <fullName evidence="4">Biogenesis of lysosome-related organelles complex 1 subunit 3</fullName>
    </recommendedName>
</protein>
<accession>A0A9P9BM95</accession>
<comment type="caution">
    <text evidence="2">The sequence shown here is derived from an EMBL/GenBank/DDBJ whole genome shotgun (WGS) entry which is preliminary data.</text>
</comment>
<name>A0A9P9BM95_9PEZI</name>
<evidence type="ECO:0000313" key="3">
    <source>
        <dbReference type="Proteomes" id="UP000756346"/>
    </source>
</evidence>